<dbReference type="NCBIfam" id="TIGR01484">
    <property type="entry name" value="HAD-SF-IIB"/>
    <property type="match status" value="1"/>
</dbReference>
<evidence type="ECO:0000256" key="3">
    <source>
        <dbReference type="ARBA" id="ARBA00022801"/>
    </source>
</evidence>
<comment type="catalytic activity">
    <reaction evidence="4">
        <text>alpha,alpha-trehalose 6-phosphate + H2O = alpha,alpha-trehalose + phosphate</text>
        <dbReference type="Rhea" id="RHEA:23420"/>
        <dbReference type="ChEBI" id="CHEBI:15377"/>
        <dbReference type="ChEBI" id="CHEBI:16551"/>
        <dbReference type="ChEBI" id="CHEBI:43474"/>
        <dbReference type="ChEBI" id="CHEBI:58429"/>
        <dbReference type="EC" id="3.1.3.12"/>
    </reaction>
</comment>
<comment type="similarity">
    <text evidence="2 4">Belongs to the trehalose phosphatase family.</text>
</comment>
<evidence type="ECO:0000256" key="1">
    <source>
        <dbReference type="ARBA" id="ARBA00005199"/>
    </source>
</evidence>
<evidence type="ECO:0000313" key="6">
    <source>
        <dbReference type="Proteomes" id="UP000444401"/>
    </source>
</evidence>
<evidence type="ECO:0000313" key="5">
    <source>
        <dbReference type="EMBL" id="MXO68367.1"/>
    </source>
</evidence>
<dbReference type="Pfam" id="PF02358">
    <property type="entry name" value="Trehalose_PPase"/>
    <property type="match status" value="1"/>
</dbReference>
<dbReference type="Gene3D" id="3.30.70.1020">
    <property type="entry name" value="Trehalose-6-phosphate phosphatase related protein, domain 2"/>
    <property type="match status" value="1"/>
</dbReference>
<comment type="function">
    <text evidence="4">Removes the phosphate from trehalose 6-phosphate to produce free trehalose.</text>
</comment>
<dbReference type="InterPro" id="IPR003337">
    <property type="entry name" value="Trehalose_PPase"/>
</dbReference>
<dbReference type="InterPro" id="IPR044651">
    <property type="entry name" value="OTSB-like"/>
</dbReference>
<keyword evidence="6" id="KW-1185">Reference proteome</keyword>
<organism evidence="5 6">
    <name type="scientific">Pelagerythrobacter marinus</name>
    <dbReference type="NCBI Taxonomy" id="538382"/>
    <lineage>
        <taxon>Bacteria</taxon>
        <taxon>Pseudomonadati</taxon>
        <taxon>Pseudomonadota</taxon>
        <taxon>Alphaproteobacteria</taxon>
        <taxon>Sphingomonadales</taxon>
        <taxon>Erythrobacteraceae</taxon>
        <taxon>Pelagerythrobacter</taxon>
    </lineage>
</organism>
<evidence type="ECO:0000256" key="4">
    <source>
        <dbReference type="RuleBase" id="RU361117"/>
    </source>
</evidence>
<dbReference type="InterPro" id="IPR006379">
    <property type="entry name" value="HAD-SF_hydro_IIB"/>
</dbReference>
<gene>
    <name evidence="5" type="primary">otsB</name>
    <name evidence="5" type="ORF">GRI72_05950</name>
</gene>
<dbReference type="InterPro" id="IPR036412">
    <property type="entry name" value="HAD-like_sf"/>
</dbReference>
<dbReference type="RefSeq" id="WP_160733006.1">
    <property type="nucleotide sequence ID" value="NZ_WTYO01000002.1"/>
</dbReference>
<proteinExistence type="inferred from homology"/>
<dbReference type="EC" id="3.1.3.12" evidence="4"/>
<dbReference type="Proteomes" id="UP000444401">
    <property type="component" value="Unassembled WGS sequence"/>
</dbReference>
<dbReference type="SUPFAM" id="SSF56784">
    <property type="entry name" value="HAD-like"/>
    <property type="match status" value="1"/>
</dbReference>
<comment type="pathway">
    <text evidence="1 4">Glycan biosynthesis; trehalose biosynthesis.</text>
</comment>
<reference evidence="5 6" key="1">
    <citation type="submission" date="2019-12" db="EMBL/GenBank/DDBJ databases">
        <title>Genomic-based taxomic classification of the family Erythrobacteraceae.</title>
        <authorList>
            <person name="Xu L."/>
        </authorList>
    </citation>
    <scope>NUCLEOTIDE SEQUENCE [LARGE SCALE GENOMIC DNA]</scope>
    <source>
        <strain evidence="5 6">H32</strain>
    </source>
</reference>
<dbReference type="InterPro" id="IPR023214">
    <property type="entry name" value="HAD_sf"/>
</dbReference>
<keyword evidence="4" id="KW-0479">Metal-binding</keyword>
<sequence length="247" mass="25793">MDGASDLPPPPPLARLMDECPLALFLDFDGTLVEIAATPGGIAVPRRLADSLQMLGQRLDGRLALVTGRSLEDLAGHCPVDGLACAGSHGAARRAADGRELGEAARTLPQAAFDALHRGAHELGLALETKTHGAALHFRSAPAKGEQALAFAREVAGDHDLAVKRGKGVVELTQPGADKGGAVREFLRHRPFAGSLPVFIGDDVTDEDGMAACAEAGGFGIIVGDRTPTAARYRLPDVPSVYDWLDL</sequence>
<name>A0ABW9UWT2_9SPHN</name>
<keyword evidence="4" id="KW-0460">Magnesium</keyword>
<accession>A0ABW9UWT2</accession>
<dbReference type="NCBIfam" id="TIGR00685">
    <property type="entry name" value="T6PP"/>
    <property type="match status" value="1"/>
</dbReference>
<dbReference type="Gene3D" id="3.40.50.1000">
    <property type="entry name" value="HAD superfamily/HAD-like"/>
    <property type="match status" value="1"/>
</dbReference>
<keyword evidence="3 4" id="KW-0378">Hydrolase</keyword>
<evidence type="ECO:0000256" key="2">
    <source>
        <dbReference type="ARBA" id="ARBA00008770"/>
    </source>
</evidence>
<dbReference type="PANTHER" id="PTHR43768">
    <property type="entry name" value="TREHALOSE 6-PHOSPHATE PHOSPHATASE"/>
    <property type="match status" value="1"/>
</dbReference>
<dbReference type="PANTHER" id="PTHR43768:SF3">
    <property type="entry name" value="TREHALOSE 6-PHOSPHATE PHOSPHATASE"/>
    <property type="match status" value="1"/>
</dbReference>
<protein>
    <recommendedName>
        <fullName evidence="4">Trehalose 6-phosphate phosphatase</fullName>
        <ecNumber evidence="4">3.1.3.12</ecNumber>
    </recommendedName>
</protein>
<dbReference type="EMBL" id="WTYO01000002">
    <property type="protein sequence ID" value="MXO68367.1"/>
    <property type="molecule type" value="Genomic_DNA"/>
</dbReference>
<comment type="caution">
    <text evidence="5">The sequence shown here is derived from an EMBL/GenBank/DDBJ whole genome shotgun (WGS) entry which is preliminary data.</text>
</comment>
<dbReference type="GO" id="GO:0004805">
    <property type="term" value="F:trehalose-phosphatase activity"/>
    <property type="evidence" value="ECO:0007669"/>
    <property type="project" value="UniProtKB-EC"/>
</dbReference>
<comment type="cofactor">
    <cofactor evidence="4">
        <name>Mg(2+)</name>
        <dbReference type="ChEBI" id="CHEBI:18420"/>
    </cofactor>
</comment>